<evidence type="ECO:0000313" key="1">
    <source>
        <dbReference type="EMBL" id="QHT01812.1"/>
    </source>
</evidence>
<dbReference type="EMBL" id="MN739381">
    <property type="protein sequence ID" value="QHT01812.1"/>
    <property type="molecule type" value="Genomic_DNA"/>
</dbReference>
<sequence>MKIVRLGNTETHLLFASYIMKYGNEPLELKKQLSNILRNYTNWLYTTAGYYDKAVQGTHFNFDDTAFTKNYFAFINHLEISVGGCKKTEMYMSDSMIPLFNKYKTDFFNKYNITNYQSMNGTHFYDRIDSIFDYMRNKKVLCVSSFDGLIEKQYSSGNVYKIYEKFPKLAALKTIKFPYCFFNNGPHANYHETLEAMFNEIKALDFDVVLLGCGCYGHMLCHKIHSELNKDAIYLGGSIQTIFGILSSKEKMAGNLPYNNYWITEIPHEYRPQNYKMIENGCYW</sequence>
<dbReference type="AlphaFoldDB" id="A0A6C0CCE1"/>
<accession>A0A6C0CCE1</accession>
<protein>
    <submittedName>
        <fullName evidence="1">Uncharacterized protein</fullName>
    </submittedName>
</protein>
<organism evidence="1">
    <name type="scientific">viral metagenome</name>
    <dbReference type="NCBI Taxonomy" id="1070528"/>
    <lineage>
        <taxon>unclassified sequences</taxon>
        <taxon>metagenomes</taxon>
        <taxon>organismal metagenomes</taxon>
    </lineage>
</organism>
<name>A0A6C0CCE1_9ZZZZ</name>
<proteinExistence type="predicted"/>
<reference evidence="1" key="1">
    <citation type="journal article" date="2020" name="Nature">
        <title>Giant virus diversity and host interactions through global metagenomics.</title>
        <authorList>
            <person name="Schulz F."/>
            <person name="Roux S."/>
            <person name="Paez-Espino D."/>
            <person name="Jungbluth S."/>
            <person name="Walsh D.A."/>
            <person name="Denef V.J."/>
            <person name="McMahon K.D."/>
            <person name="Konstantinidis K.T."/>
            <person name="Eloe-Fadrosh E.A."/>
            <person name="Kyrpides N.C."/>
            <person name="Woyke T."/>
        </authorList>
    </citation>
    <scope>NUCLEOTIDE SEQUENCE</scope>
    <source>
        <strain evidence="1">GVMAG-M-3300020523-10</strain>
    </source>
</reference>